<organism evidence="1 2">
    <name type="scientific">Physcomitrium patens</name>
    <name type="common">Spreading-leaved earth moss</name>
    <name type="synonym">Physcomitrella patens</name>
    <dbReference type="NCBI Taxonomy" id="3218"/>
    <lineage>
        <taxon>Eukaryota</taxon>
        <taxon>Viridiplantae</taxon>
        <taxon>Streptophyta</taxon>
        <taxon>Embryophyta</taxon>
        <taxon>Bryophyta</taxon>
        <taxon>Bryophytina</taxon>
        <taxon>Bryopsida</taxon>
        <taxon>Funariidae</taxon>
        <taxon>Funariales</taxon>
        <taxon>Funariaceae</taxon>
        <taxon>Physcomitrium</taxon>
    </lineage>
</organism>
<accession>A0A7I4FW04</accession>
<dbReference type="EnsemblPlants" id="Pp3c9_22150V3.2">
    <property type="protein sequence ID" value="Pp3c9_22150V3.2"/>
    <property type="gene ID" value="Pp3c9_22150"/>
</dbReference>
<sequence length="307" mass="33932">MLMKALKRIDPRKTGESENNDFTVECLMAVAKAMIQRSDPECVNYLKRALVVNHELHGPDHDSNWKIHAGFGDLYVLLGDNRASCKQATGKVKDSAVDVNSKKKEPDNYEKAMDEYATAYEKIAGGSKDKAFHSGGSRDARMGDMFGNAARTRSRQGNDVEAAVIYDKAVACLENASNPNKSKLAQMCYELGVSHHKAKQYSYSKGALDKAAEYCAKTTKDGTGIEPLYMLITKQQAFTMYDGNEVEAAKATFEALKALQKKEYGDDSVIVAEVKVFTHHSISGFETLSVLRVLMSTLRIADSEVFR</sequence>
<dbReference type="AlphaFoldDB" id="A0A7I4FW04"/>
<dbReference type="Gramene" id="Pp3c9_22150V3.2">
    <property type="protein sequence ID" value="Pp3c9_22150V3.2"/>
    <property type="gene ID" value="Pp3c9_22150"/>
</dbReference>
<dbReference type="InParanoid" id="A0A7I4FW04"/>
<name>A0A7I4FW04_PHYPA</name>
<protein>
    <submittedName>
        <fullName evidence="1">Uncharacterized protein</fullName>
    </submittedName>
</protein>
<reference evidence="1" key="3">
    <citation type="submission" date="2020-12" db="UniProtKB">
        <authorList>
            <consortium name="EnsemblPlants"/>
        </authorList>
    </citation>
    <scope>IDENTIFICATION</scope>
</reference>
<reference evidence="1 2" key="1">
    <citation type="journal article" date="2008" name="Science">
        <title>The Physcomitrella genome reveals evolutionary insights into the conquest of land by plants.</title>
        <authorList>
            <person name="Rensing S."/>
            <person name="Lang D."/>
            <person name="Zimmer A."/>
            <person name="Terry A."/>
            <person name="Salamov A."/>
            <person name="Shapiro H."/>
            <person name="Nishiyama T."/>
            <person name="Perroud P.-F."/>
            <person name="Lindquist E."/>
            <person name="Kamisugi Y."/>
            <person name="Tanahashi T."/>
            <person name="Sakakibara K."/>
            <person name="Fujita T."/>
            <person name="Oishi K."/>
            <person name="Shin-I T."/>
            <person name="Kuroki Y."/>
            <person name="Toyoda A."/>
            <person name="Suzuki Y."/>
            <person name="Hashimoto A."/>
            <person name="Yamaguchi K."/>
            <person name="Sugano A."/>
            <person name="Kohara Y."/>
            <person name="Fujiyama A."/>
            <person name="Anterola A."/>
            <person name="Aoki S."/>
            <person name="Ashton N."/>
            <person name="Barbazuk W.B."/>
            <person name="Barker E."/>
            <person name="Bennetzen J."/>
            <person name="Bezanilla M."/>
            <person name="Blankenship R."/>
            <person name="Cho S.H."/>
            <person name="Dutcher S."/>
            <person name="Estelle M."/>
            <person name="Fawcett J.A."/>
            <person name="Gundlach H."/>
            <person name="Hanada K."/>
            <person name="Heyl A."/>
            <person name="Hicks K.A."/>
            <person name="Hugh J."/>
            <person name="Lohr M."/>
            <person name="Mayer K."/>
            <person name="Melkozernov A."/>
            <person name="Murata T."/>
            <person name="Nelson D."/>
            <person name="Pils B."/>
            <person name="Prigge M."/>
            <person name="Reiss B."/>
            <person name="Renner T."/>
            <person name="Rombauts S."/>
            <person name="Rushton P."/>
            <person name="Sanderfoot A."/>
            <person name="Schween G."/>
            <person name="Shiu S.-H."/>
            <person name="Stueber K."/>
            <person name="Theodoulou F.L."/>
            <person name="Tu H."/>
            <person name="Van de Peer Y."/>
            <person name="Verrier P.J."/>
            <person name="Waters E."/>
            <person name="Wood A."/>
            <person name="Yang L."/>
            <person name="Cove D."/>
            <person name="Cuming A."/>
            <person name="Hasebe M."/>
            <person name="Lucas S."/>
            <person name="Mishler D.B."/>
            <person name="Reski R."/>
            <person name="Grigoriev I."/>
            <person name="Quatrano R.S."/>
            <person name="Boore J.L."/>
        </authorList>
    </citation>
    <scope>NUCLEOTIDE SEQUENCE [LARGE SCALE GENOMIC DNA]</scope>
    <source>
        <strain evidence="1 2">cv. Gransden 2004</strain>
    </source>
</reference>
<dbReference type="SUPFAM" id="SSF48452">
    <property type="entry name" value="TPR-like"/>
    <property type="match status" value="1"/>
</dbReference>
<dbReference type="EMBL" id="ABEU02000009">
    <property type="status" value="NOT_ANNOTATED_CDS"/>
    <property type="molecule type" value="Genomic_DNA"/>
</dbReference>
<keyword evidence="2" id="KW-1185">Reference proteome</keyword>
<evidence type="ECO:0000313" key="1">
    <source>
        <dbReference type="EnsemblPlants" id="Pp3c9_22150V3.2"/>
    </source>
</evidence>
<dbReference type="Gene3D" id="1.25.40.10">
    <property type="entry name" value="Tetratricopeptide repeat domain"/>
    <property type="match status" value="1"/>
</dbReference>
<dbReference type="Proteomes" id="UP000006727">
    <property type="component" value="Chromosome 9"/>
</dbReference>
<reference evidence="1 2" key="2">
    <citation type="journal article" date="2018" name="Plant J.">
        <title>The Physcomitrella patens chromosome-scale assembly reveals moss genome structure and evolution.</title>
        <authorList>
            <person name="Lang D."/>
            <person name="Ullrich K.K."/>
            <person name="Murat F."/>
            <person name="Fuchs J."/>
            <person name="Jenkins J."/>
            <person name="Haas F.B."/>
            <person name="Piednoel M."/>
            <person name="Gundlach H."/>
            <person name="Van Bel M."/>
            <person name="Meyberg R."/>
            <person name="Vives C."/>
            <person name="Morata J."/>
            <person name="Symeonidi A."/>
            <person name="Hiss M."/>
            <person name="Muchero W."/>
            <person name="Kamisugi Y."/>
            <person name="Saleh O."/>
            <person name="Blanc G."/>
            <person name="Decker E.L."/>
            <person name="van Gessel N."/>
            <person name="Grimwood J."/>
            <person name="Hayes R.D."/>
            <person name="Graham S.W."/>
            <person name="Gunter L.E."/>
            <person name="McDaniel S.F."/>
            <person name="Hoernstein S.N.W."/>
            <person name="Larsson A."/>
            <person name="Li F.W."/>
            <person name="Perroud P.F."/>
            <person name="Phillips J."/>
            <person name="Ranjan P."/>
            <person name="Rokshar D.S."/>
            <person name="Rothfels C.J."/>
            <person name="Schneider L."/>
            <person name="Shu S."/>
            <person name="Stevenson D.W."/>
            <person name="Thummler F."/>
            <person name="Tillich M."/>
            <person name="Villarreal Aguilar J.C."/>
            <person name="Widiez T."/>
            <person name="Wong G.K."/>
            <person name="Wymore A."/>
            <person name="Zhang Y."/>
            <person name="Zimmer A.D."/>
            <person name="Quatrano R.S."/>
            <person name="Mayer K.F.X."/>
            <person name="Goodstein D."/>
            <person name="Casacuberta J.M."/>
            <person name="Vandepoele K."/>
            <person name="Reski R."/>
            <person name="Cuming A.C."/>
            <person name="Tuskan G.A."/>
            <person name="Maumus F."/>
            <person name="Salse J."/>
            <person name="Schmutz J."/>
            <person name="Rensing S.A."/>
        </authorList>
    </citation>
    <scope>NUCLEOTIDE SEQUENCE [LARGE SCALE GENOMIC DNA]</scope>
    <source>
        <strain evidence="1 2">cv. Gransden 2004</strain>
    </source>
</reference>
<proteinExistence type="predicted"/>
<evidence type="ECO:0000313" key="2">
    <source>
        <dbReference type="Proteomes" id="UP000006727"/>
    </source>
</evidence>
<dbReference type="InterPro" id="IPR011990">
    <property type="entry name" value="TPR-like_helical_dom_sf"/>
</dbReference>